<evidence type="ECO:0000256" key="6">
    <source>
        <dbReference type="ARBA" id="ARBA00023170"/>
    </source>
</evidence>
<evidence type="ECO:0000256" key="2">
    <source>
        <dbReference type="ARBA" id="ARBA00022692"/>
    </source>
</evidence>
<evidence type="ECO:0000259" key="9">
    <source>
        <dbReference type="PROSITE" id="PS50262"/>
    </source>
</evidence>
<evidence type="ECO:0000256" key="5">
    <source>
        <dbReference type="ARBA" id="ARBA00023136"/>
    </source>
</evidence>
<evidence type="ECO:0000256" key="7">
    <source>
        <dbReference type="ARBA" id="ARBA00023224"/>
    </source>
</evidence>
<dbReference type="EMBL" id="LC021432">
    <property type="protein sequence ID" value="BAR90769.1"/>
    <property type="molecule type" value="mRNA"/>
</dbReference>
<feature type="domain" description="G-protein coupled receptors family 1 profile" evidence="9">
    <location>
        <begin position="34"/>
        <end position="283"/>
    </location>
</feature>
<dbReference type="AlphaFoldDB" id="A0A0H5ANK7"/>
<dbReference type="Gene3D" id="1.20.1070.10">
    <property type="entry name" value="Rhodopsin 7-helix transmembrane proteins"/>
    <property type="match status" value="1"/>
</dbReference>
<evidence type="ECO:0000256" key="3">
    <source>
        <dbReference type="ARBA" id="ARBA00022989"/>
    </source>
</evidence>
<evidence type="ECO:0000256" key="4">
    <source>
        <dbReference type="ARBA" id="ARBA00023040"/>
    </source>
</evidence>
<name>A0A0H5ANK7_9MOLL</name>
<feature type="transmembrane region" description="Helical" evidence="8">
    <location>
        <begin position="55"/>
        <end position="74"/>
    </location>
</feature>
<dbReference type="PRINTS" id="PR00237">
    <property type="entry name" value="GPCRRHODOPSN"/>
</dbReference>
<keyword evidence="6" id="KW-0675">Receptor</keyword>
<protein>
    <submittedName>
        <fullName evidence="10">Retinochrome</fullName>
    </submittedName>
</protein>
<feature type="transmembrane region" description="Helical" evidence="8">
    <location>
        <begin position="22"/>
        <end position="43"/>
    </location>
</feature>
<reference evidence="10" key="1">
    <citation type="journal article" date="2015" name="Integr. Comp. Biol.">
        <title>Molecular Evidence for Convergence and Parallelism in Evolution of Complex Brains of Cephalopod Molluscs: Insights from Visual Systems.</title>
        <authorList>
            <person name="Yoshida M.A."/>
            <person name="Ogura A."/>
            <person name="Ikeo K."/>
            <person name="Shigeno S."/>
            <person name="Moritaki T."/>
            <person name="Winters G.C."/>
            <person name="Kohn A.B."/>
            <person name="Moroz L.L."/>
        </authorList>
    </citation>
    <scope>NUCLEOTIDE SEQUENCE</scope>
</reference>
<proteinExistence type="evidence at transcript level"/>
<feature type="transmembrane region" description="Helical" evidence="8">
    <location>
        <begin position="235"/>
        <end position="255"/>
    </location>
</feature>
<accession>A0A0H5ANK7</accession>
<keyword evidence="2 8" id="KW-0812">Transmembrane</keyword>
<dbReference type="GO" id="GO:0016020">
    <property type="term" value="C:membrane"/>
    <property type="evidence" value="ECO:0007669"/>
    <property type="project" value="UniProtKB-SubCell"/>
</dbReference>
<evidence type="ECO:0000256" key="1">
    <source>
        <dbReference type="ARBA" id="ARBA00004141"/>
    </source>
</evidence>
<sequence length="301" mass="32924">MTTDTLATGLAFTQTEHTVTGILYIVLGILGIIGNGTLAVMLARLKTTQASKYQLHIQFAIANILVVAGFPFTGSSSIAGRWLFGSVGCQAYSFEGMLAGIASIGFVIAVCIERYVATCCKETYRTKYPNSSNTIVLLIWGNALFWGLMPLLGWCRYGLEPTGVSCTINYQIVDQQYKSFILALFCCCFAILWPIALICLMKAYSALARTPASERDREKEAFTEEQITAMSFTSLMLSVIGWTPFAFICLYSLLYDSTQISHLGATLPPLLAKGSTVLHPLLYLVAGSRLQGSFSSRRKSQ</sequence>
<keyword evidence="5 8" id="KW-0472">Membrane</keyword>
<dbReference type="SUPFAM" id="SSF81321">
    <property type="entry name" value="Family A G protein-coupled receptor-like"/>
    <property type="match status" value="1"/>
</dbReference>
<feature type="transmembrane region" description="Helical" evidence="8">
    <location>
        <begin position="270"/>
        <end position="290"/>
    </location>
</feature>
<evidence type="ECO:0000256" key="8">
    <source>
        <dbReference type="SAM" id="Phobius"/>
    </source>
</evidence>
<comment type="subcellular location">
    <subcellularLocation>
        <location evidence="1">Membrane</location>
        <topology evidence="1">Multi-pass membrane protein</topology>
    </subcellularLocation>
</comment>
<dbReference type="Pfam" id="PF00001">
    <property type="entry name" value="7tm_1"/>
    <property type="match status" value="1"/>
</dbReference>
<keyword evidence="7" id="KW-0807">Transducer</keyword>
<dbReference type="InterPro" id="IPR017452">
    <property type="entry name" value="GPCR_Rhodpsn_7TM"/>
</dbReference>
<keyword evidence="3 8" id="KW-1133">Transmembrane helix</keyword>
<keyword evidence="4" id="KW-0297">G-protein coupled receptor</keyword>
<dbReference type="GO" id="GO:0004930">
    <property type="term" value="F:G protein-coupled receptor activity"/>
    <property type="evidence" value="ECO:0007669"/>
    <property type="project" value="UniProtKB-KW"/>
</dbReference>
<feature type="transmembrane region" description="Helical" evidence="8">
    <location>
        <begin position="94"/>
        <end position="116"/>
    </location>
</feature>
<organism evidence="10">
    <name type="scientific">Nautilus pompilius</name>
    <dbReference type="NCBI Taxonomy" id="34573"/>
    <lineage>
        <taxon>Eukaryota</taxon>
        <taxon>Metazoa</taxon>
        <taxon>Spiralia</taxon>
        <taxon>Lophotrochozoa</taxon>
        <taxon>Mollusca</taxon>
        <taxon>Cephalopoda</taxon>
        <taxon>Nautiloidea</taxon>
        <taxon>Nautilida</taxon>
        <taxon>Nautilidae</taxon>
        <taxon>Nautilus</taxon>
    </lineage>
</organism>
<dbReference type="InterPro" id="IPR000276">
    <property type="entry name" value="GPCR_Rhodpsn"/>
</dbReference>
<evidence type="ECO:0000313" key="10">
    <source>
        <dbReference type="EMBL" id="BAR90769.1"/>
    </source>
</evidence>
<feature type="transmembrane region" description="Helical" evidence="8">
    <location>
        <begin position="137"/>
        <end position="159"/>
    </location>
</feature>
<dbReference type="PANTHER" id="PTHR24240">
    <property type="entry name" value="OPSIN"/>
    <property type="match status" value="1"/>
</dbReference>
<dbReference type="InterPro" id="IPR050125">
    <property type="entry name" value="GPCR_opsins"/>
</dbReference>
<reference evidence="10" key="2">
    <citation type="submission" date="2015-01" db="EMBL/GenBank/DDBJ databases">
        <authorList>
            <person name="Yoshida M."/>
            <person name="Moroz L.L."/>
            <person name="Ogura A."/>
        </authorList>
    </citation>
    <scope>NUCLEOTIDE SEQUENCE</scope>
</reference>
<feature type="transmembrane region" description="Helical" evidence="8">
    <location>
        <begin position="179"/>
        <end position="200"/>
    </location>
</feature>
<dbReference type="PROSITE" id="PS50262">
    <property type="entry name" value="G_PROTEIN_RECEP_F1_2"/>
    <property type="match status" value="1"/>
</dbReference>